<feature type="domain" description="PilY1 beta-propeller" evidence="9">
    <location>
        <begin position="971"/>
        <end position="1306"/>
    </location>
</feature>
<keyword evidence="3" id="KW-1029">Fimbrium biogenesis</keyword>
<dbReference type="SUPFAM" id="SSF50998">
    <property type="entry name" value="Quinoprotein alcohol dehydrogenase-like"/>
    <property type="match status" value="2"/>
</dbReference>
<dbReference type="InterPro" id="IPR011047">
    <property type="entry name" value="Quinoprotein_ADH-like_sf"/>
</dbReference>
<feature type="region of interest" description="Disordered" evidence="7">
    <location>
        <begin position="1473"/>
        <end position="1494"/>
    </location>
</feature>
<dbReference type="RefSeq" id="WP_095556780.1">
    <property type="nucleotide sequence ID" value="NZ_NSJD01000006.1"/>
</dbReference>
<organism evidence="10 11">
    <name type="scientific">Vandammella animalimorsus</name>
    <dbReference type="NCBI Taxonomy" id="2029117"/>
    <lineage>
        <taxon>Bacteria</taxon>
        <taxon>Pseudomonadati</taxon>
        <taxon>Pseudomonadota</taxon>
        <taxon>Betaproteobacteria</taxon>
        <taxon>Burkholderiales</taxon>
        <taxon>Comamonadaceae</taxon>
        <taxon>Vandammella</taxon>
    </lineage>
</organism>
<evidence type="ECO:0000313" key="11">
    <source>
        <dbReference type="Proteomes" id="UP000218644"/>
    </source>
</evidence>
<accession>A0A2A2ART0</accession>
<reference evidence="10 11" key="1">
    <citation type="submission" date="2017-08" db="EMBL/GenBank/DDBJ databases">
        <title>WGS of Clinical strains of the CDC Group NO-1 linked to zoonotic infections in humans.</title>
        <authorList>
            <person name="Bernier A.-M."/>
            <person name="Bernard K."/>
        </authorList>
    </citation>
    <scope>NUCLEOTIDE SEQUENCE [LARGE SCALE GENOMIC DNA]</scope>
    <source>
        <strain evidence="10 11">NML79-0751</strain>
    </source>
</reference>
<evidence type="ECO:0000256" key="8">
    <source>
        <dbReference type="SAM" id="SignalP"/>
    </source>
</evidence>
<keyword evidence="6" id="KW-0281">Fimbrium</keyword>
<dbReference type="Pfam" id="PF05567">
    <property type="entry name" value="T4P_PilY1"/>
    <property type="match status" value="1"/>
</dbReference>
<evidence type="ECO:0000256" key="1">
    <source>
        <dbReference type="ARBA" id="ARBA00004561"/>
    </source>
</evidence>
<keyword evidence="5" id="KW-0106">Calcium</keyword>
<name>A0A2A2ART0_9BURK</name>
<evidence type="ECO:0000256" key="7">
    <source>
        <dbReference type="SAM" id="MobiDB-lite"/>
    </source>
</evidence>
<dbReference type="GO" id="GO:0009289">
    <property type="term" value="C:pilus"/>
    <property type="evidence" value="ECO:0007669"/>
    <property type="project" value="UniProtKB-SubCell"/>
</dbReference>
<sequence>MRKKSVLLSGVSFFVFCGSFDVAAQTDTALSQTPLFISESYPPLNMLVMGRDHKLYYEAYNDASDLDGDGVVDIGYKPDSIDYFGYFHNRVCYSHRSGIFVPVEAAFGDNGKQCGGAWSGDFLNYLATSRMDAIRKVLYGGYRVIDTADRTVLQTAFIPQDAHSWGKEYSPERDNFDIAKYAPLSPPASGRRHLFAVTTLTDNGIPRLRVLPNSEFRIWQWVSKQAPVAGDTCQVGASLGNVGTCVPSGASPIQNYDLRVEVCSSDENLRDAESCKSYPNNGNTVYKPFGLLHDFGENKKMYFGLLTGSYSKNIDGGVLRRNVGSFADEVDLVTGQFRSDVKGIVDNINRLRITGFDYAENPPQYRECGWITDGPINHANAAKCAMWGNPIGEMMFEALRYFSGASGGHSAFSAGSMTGDDALQLSKPAWISPYKSKKQGGSGYQHCARPAITVLSDINPSYDDKFPGSNFSAGVSAEAPELSGLNVATETSAIGSAEAIDGRRFFIGQSTSANADGAPTVKTINNLAWARGLAPEEPTKLGSYYAAGVARFGANNQIAGNAQGKNKVMTYSVAIASPLPEIRFPLPNGKSVVISPFAKTVGAACGSTCVNVWDRFQPTNQIVDYYISRIVNMPGGVTDLSVNSGRPQMEFSINFEDVEQGADHDMDSLVTYIISLNSSGGIDVRLRSEYAAGNYVQHAGYVISGTTQDGTYLEVRDTDYPLVKVAAKLNTPPGRLPGYCINTDNPGCSDMPLDTTRTFTPSASATAGAFLKDPLWYAAKYGMPGRDPSSVTGDPDNYFLVTNAGTLKEKMARAFNSILQTTNSVTAASVESSVPSVPGGVGDAFVYRTHFDVDGWAGDLIKEKVVRSTTAHHDERSQVWSAASKLANRASPRKIFFAGKNSHGVAALVPFTWGELNAAGGTRYPQWMAALNRDLAGVVDNKGKQRIEFLRGESHTFRERRRFADGGINILGDIVNSSALRVKGASYVPGRAEQLEGAGYVTFANAQNSQPEMVYVGANDGMLHAFDAASGDEVFAYIPSGVREKLNVLTDPRYGKPDGAAHRYFVDGKSLSTDVYFDGGWRKILIGTLGAGGRQIFALDITTRSDPKLLWEFGSDQHASMGFMAEPVIARLNDDGVNKGKWVALVAAGYQGNGSAQGQARLLVLDIKDGSVIRDFQLQGAAGMSSAQLASYLPMGNGLSRINAVDGDADGKVDVAYAGDIFGNVWRFDLKSGASTAWRADLLYVAKDDNGARQAVTAAPYIVDHPSGHGDLVVVATGRYLTLEDKGNGQQQTIYGIWDRYAAKDAPALPPTLPTANKVRSDLQRQSFSAVTGLQGAFTLSGNDVEWLPGGQSSSADDAQVHKWGWYVDLPEAGERVVYDMTLYGRGLFVTTIRNEEDPCKPGLSGRLIALDPGTGGETDYLVFDVNGDGVIDNNDQVNGEALSAIETGGPGQQAIQSEHAYDPAGGRVLIASGVQSGRQSWRKQPPNAAATTP</sequence>
<proteinExistence type="inferred from homology"/>
<dbReference type="EMBL" id="NSJD01000006">
    <property type="protein sequence ID" value="PAT40428.1"/>
    <property type="molecule type" value="Genomic_DNA"/>
</dbReference>
<comment type="caution">
    <text evidence="10">The sequence shown here is derived from an EMBL/GenBank/DDBJ whole genome shotgun (WGS) entry which is preliminary data.</text>
</comment>
<keyword evidence="8" id="KW-0732">Signal</keyword>
<gene>
    <name evidence="10" type="ORF">CK623_05705</name>
</gene>
<comment type="similarity">
    <text evidence="2">Belongs to the PilY1 family.</text>
</comment>
<evidence type="ECO:0000256" key="3">
    <source>
        <dbReference type="ARBA" id="ARBA00022558"/>
    </source>
</evidence>
<evidence type="ECO:0000259" key="9">
    <source>
        <dbReference type="Pfam" id="PF05567"/>
    </source>
</evidence>
<protein>
    <submittedName>
        <fullName evidence="10">Fimbrial assembly protein</fullName>
    </submittedName>
</protein>
<comment type="subcellular location">
    <subcellularLocation>
        <location evidence="1">Fimbrium</location>
    </subcellularLocation>
</comment>
<feature type="signal peptide" evidence="8">
    <location>
        <begin position="1"/>
        <end position="23"/>
    </location>
</feature>
<evidence type="ECO:0000256" key="5">
    <source>
        <dbReference type="ARBA" id="ARBA00022837"/>
    </source>
</evidence>
<keyword evidence="4" id="KW-0479">Metal-binding</keyword>
<dbReference type="GO" id="GO:0046872">
    <property type="term" value="F:metal ion binding"/>
    <property type="evidence" value="ECO:0007669"/>
    <property type="project" value="UniProtKB-KW"/>
</dbReference>
<evidence type="ECO:0000256" key="4">
    <source>
        <dbReference type="ARBA" id="ARBA00022723"/>
    </source>
</evidence>
<dbReference type="InterPro" id="IPR008707">
    <property type="entry name" value="B-propeller_PilY1"/>
</dbReference>
<feature type="chain" id="PRO_5012900605" evidence="8">
    <location>
        <begin position="24"/>
        <end position="1494"/>
    </location>
</feature>
<evidence type="ECO:0000313" key="10">
    <source>
        <dbReference type="EMBL" id="PAT40428.1"/>
    </source>
</evidence>
<evidence type="ECO:0000256" key="6">
    <source>
        <dbReference type="ARBA" id="ARBA00023263"/>
    </source>
</evidence>
<dbReference type="Proteomes" id="UP000218644">
    <property type="component" value="Unassembled WGS sequence"/>
</dbReference>
<evidence type="ECO:0000256" key="2">
    <source>
        <dbReference type="ARBA" id="ARBA00008387"/>
    </source>
</evidence>